<reference evidence="1" key="1">
    <citation type="submission" date="2022-01" db="EMBL/GenBank/DDBJ databases">
        <authorList>
            <person name="King R."/>
        </authorList>
    </citation>
    <scope>NUCLEOTIDE SEQUENCE</scope>
</reference>
<keyword evidence="2" id="KW-1185">Reference proteome</keyword>
<organism evidence="1 2">
    <name type="scientific">Nezara viridula</name>
    <name type="common">Southern green stink bug</name>
    <name type="synonym">Cimex viridulus</name>
    <dbReference type="NCBI Taxonomy" id="85310"/>
    <lineage>
        <taxon>Eukaryota</taxon>
        <taxon>Metazoa</taxon>
        <taxon>Ecdysozoa</taxon>
        <taxon>Arthropoda</taxon>
        <taxon>Hexapoda</taxon>
        <taxon>Insecta</taxon>
        <taxon>Pterygota</taxon>
        <taxon>Neoptera</taxon>
        <taxon>Paraneoptera</taxon>
        <taxon>Hemiptera</taxon>
        <taxon>Heteroptera</taxon>
        <taxon>Panheteroptera</taxon>
        <taxon>Pentatomomorpha</taxon>
        <taxon>Pentatomoidea</taxon>
        <taxon>Pentatomidae</taxon>
        <taxon>Pentatominae</taxon>
        <taxon>Nezara</taxon>
    </lineage>
</organism>
<sequence length="31" mass="3812">MQRIFIVFKIYTDLKWRPILRLSEFVAINAE</sequence>
<evidence type="ECO:0000313" key="1">
    <source>
        <dbReference type="EMBL" id="CAH1395859.1"/>
    </source>
</evidence>
<protein>
    <submittedName>
        <fullName evidence="1">Uncharacterized protein</fullName>
    </submittedName>
</protein>
<dbReference type="EMBL" id="OV725079">
    <property type="protein sequence ID" value="CAH1395859.1"/>
    <property type="molecule type" value="Genomic_DNA"/>
</dbReference>
<proteinExistence type="predicted"/>
<evidence type="ECO:0000313" key="2">
    <source>
        <dbReference type="Proteomes" id="UP001152798"/>
    </source>
</evidence>
<name>A0A9P0MHE5_NEZVI</name>
<dbReference type="Proteomes" id="UP001152798">
    <property type="component" value="Chromosome 3"/>
</dbReference>
<dbReference type="AlphaFoldDB" id="A0A9P0MHE5"/>
<accession>A0A9P0MHE5</accession>
<gene>
    <name evidence="1" type="ORF">NEZAVI_LOCUS6052</name>
</gene>